<feature type="compositionally biased region" description="Basic and acidic residues" evidence="5">
    <location>
        <begin position="748"/>
        <end position="766"/>
    </location>
</feature>
<dbReference type="AlphaFoldDB" id="A0A858RP88"/>
<dbReference type="EMBL" id="CP051774">
    <property type="protein sequence ID" value="QJE98672.1"/>
    <property type="molecule type" value="Genomic_DNA"/>
</dbReference>
<dbReference type="InterPro" id="IPR016024">
    <property type="entry name" value="ARM-type_fold"/>
</dbReference>
<dbReference type="PROSITE" id="PS51007">
    <property type="entry name" value="CYTC"/>
    <property type="match status" value="1"/>
</dbReference>
<evidence type="ECO:0000256" key="1">
    <source>
        <dbReference type="ARBA" id="ARBA00022617"/>
    </source>
</evidence>
<dbReference type="GO" id="GO:0020037">
    <property type="term" value="F:heme binding"/>
    <property type="evidence" value="ECO:0007669"/>
    <property type="project" value="InterPro"/>
</dbReference>
<dbReference type="SUPFAM" id="SSF50952">
    <property type="entry name" value="Soluble quinoprotein glucose dehydrogenase"/>
    <property type="match status" value="1"/>
</dbReference>
<dbReference type="RefSeq" id="WP_169457159.1">
    <property type="nucleotide sequence ID" value="NZ_CP051774.1"/>
</dbReference>
<dbReference type="PANTHER" id="PTHR33546:SF1">
    <property type="entry name" value="LARGE, MULTIFUNCTIONAL SECRETED PROTEIN"/>
    <property type="match status" value="1"/>
</dbReference>
<evidence type="ECO:0000313" key="7">
    <source>
        <dbReference type="EMBL" id="QJE98672.1"/>
    </source>
</evidence>
<keyword evidence="8" id="KW-1185">Reference proteome</keyword>
<evidence type="ECO:0000313" key="8">
    <source>
        <dbReference type="Proteomes" id="UP000501812"/>
    </source>
</evidence>
<dbReference type="KEGG" id="luo:HHL09_23770"/>
<proteinExistence type="predicted"/>
<sequence>MRPHTLLAFALGTLPLVAQQGDNKEHENMEPVVPEKEIPPSPVLSVADALKSFKIAPGFVIEPVATEPLVEKPVCLDFDPAGRMWVCEMRGYMPDIDGIGESEPQGRISVLEDSDGDGKVDKQTIFLEKIMLPRAVVVYGDGVLYLDEHGLYWQKRDGLKAVGEPEAVDANFAQGGNVEHKPNGLMPNLDNYLYLAKSDKRIKRMGDKWEIEPTAFRGQWGISRDDYGRLYHNHNSTFLFGESLVPNLLTANPAVKLRYNDNHGLGDNRTWPIRVTPGVNRGYLTKERGYSEQTLDPKTHKLINCTAAAGLTVYRGTNFPKDWYGSGFVTESSVNLLKAIKITEKNGKLSGTHPLGEKEFLASTDERFRPVNVYTAPDGSLYLLDMYHGIIQHKTFQTTYLRNQHLSRGLDKPGNGHGRIYRIRSTSGKLEPKVDIGALQGLDLVKMLMHPNSWHRETAQRVLVERKDPQTIPLLAKLAANGAPVARIHAIWTLQGMGELKAENLVPALKDRDPKVQASALWASTTLQPGELSKLGAGLVSLKPAEKEDAPYLARVLGTVGTADSLGALAKLLKSEPKVRFIKEAAISGLHGHEAEFKPLVESGDEELLAWLDQGENNVGGTTQGPSLEGEELASWNRGKALYAGEAACFSCHGPDGSGVQQLGPPLDGSEWVTGKPETLINIMLHGLTGPITVAGEKYTPSTDMPALGINPMFTDQKLADIATYVRNEWSNKASVVTPSVPATQRAATKDRSGRPWTEEELKKAN</sequence>
<evidence type="ECO:0000259" key="6">
    <source>
        <dbReference type="PROSITE" id="PS51007"/>
    </source>
</evidence>
<dbReference type="Pfam" id="PF00034">
    <property type="entry name" value="Cytochrom_C"/>
    <property type="match status" value="1"/>
</dbReference>
<feature type="region of interest" description="Disordered" evidence="5">
    <location>
        <begin position="741"/>
        <end position="766"/>
    </location>
</feature>
<dbReference type="Gene3D" id="2.120.10.30">
    <property type="entry name" value="TolB, C-terminal domain"/>
    <property type="match status" value="1"/>
</dbReference>
<dbReference type="PANTHER" id="PTHR33546">
    <property type="entry name" value="LARGE, MULTIFUNCTIONAL SECRETED PROTEIN-RELATED"/>
    <property type="match status" value="1"/>
</dbReference>
<dbReference type="GO" id="GO:0046872">
    <property type="term" value="F:metal ion binding"/>
    <property type="evidence" value="ECO:0007669"/>
    <property type="project" value="UniProtKB-KW"/>
</dbReference>
<keyword evidence="2 4" id="KW-0479">Metal-binding</keyword>
<keyword evidence="3 4" id="KW-0408">Iron</keyword>
<evidence type="ECO:0000256" key="5">
    <source>
        <dbReference type="SAM" id="MobiDB-lite"/>
    </source>
</evidence>
<dbReference type="Proteomes" id="UP000501812">
    <property type="component" value="Chromosome"/>
</dbReference>
<organism evidence="7 8">
    <name type="scientific">Luteolibacter luteus</name>
    <dbReference type="NCBI Taxonomy" id="2728835"/>
    <lineage>
        <taxon>Bacteria</taxon>
        <taxon>Pseudomonadati</taxon>
        <taxon>Verrucomicrobiota</taxon>
        <taxon>Verrucomicrobiia</taxon>
        <taxon>Verrucomicrobiales</taxon>
        <taxon>Verrucomicrobiaceae</taxon>
        <taxon>Luteolibacter</taxon>
    </lineage>
</organism>
<keyword evidence="1 4" id="KW-0349">Heme</keyword>
<evidence type="ECO:0000256" key="3">
    <source>
        <dbReference type="ARBA" id="ARBA00023004"/>
    </source>
</evidence>
<accession>A0A858RP88</accession>
<dbReference type="InterPro" id="IPR055557">
    <property type="entry name" value="DUF7133"/>
</dbReference>
<dbReference type="Gene3D" id="1.10.760.10">
    <property type="entry name" value="Cytochrome c-like domain"/>
    <property type="match status" value="1"/>
</dbReference>
<feature type="domain" description="Cytochrome c" evidence="6">
    <location>
        <begin position="634"/>
        <end position="730"/>
    </location>
</feature>
<dbReference type="GO" id="GO:0009055">
    <property type="term" value="F:electron transfer activity"/>
    <property type="evidence" value="ECO:0007669"/>
    <property type="project" value="InterPro"/>
</dbReference>
<dbReference type="InterPro" id="IPR036909">
    <property type="entry name" value="Cyt_c-like_dom_sf"/>
</dbReference>
<reference evidence="7 8" key="1">
    <citation type="submission" date="2020-04" db="EMBL/GenBank/DDBJ databases">
        <title>Luteolibacter sp. G-1-1-1 isolated from soil.</title>
        <authorList>
            <person name="Dahal R.H."/>
        </authorList>
    </citation>
    <scope>NUCLEOTIDE SEQUENCE [LARGE SCALE GENOMIC DNA]</scope>
    <source>
        <strain evidence="7 8">G-1-1-1</strain>
    </source>
</reference>
<dbReference type="InterPro" id="IPR009056">
    <property type="entry name" value="Cyt_c-like_dom"/>
</dbReference>
<dbReference type="InterPro" id="IPR011042">
    <property type="entry name" value="6-blade_b-propeller_TolB-like"/>
</dbReference>
<dbReference type="SUPFAM" id="SSF48371">
    <property type="entry name" value="ARM repeat"/>
    <property type="match status" value="1"/>
</dbReference>
<protein>
    <submittedName>
        <fullName evidence="7">C-type cytochrome</fullName>
    </submittedName>
</protein>
<dbReference type="SUPFAM" id="SSF46626">
    <property type="entry name" value="Cytochrome c"/>
    <property type="match status" value="1"/>
</dbReference>
<dbReference type="Pfam" id="PF13646">
    <property type="entry name" value="HEAT_2"/>
    <property type="match status" value="1"/>
</dbReference>
<evidence type="ECO:0000256" key="2">
    <source>
        <dbReference type="ARBA" id="ARBA00022723"/>
    </source>
</evidence>
<dbReference type="Pfam" id="PF23500">
    <property type="entry name" value="DUF7133"/>
    <property type="match status" value="1"/>
</dbReference>
<dbReference type="InterPro" id="IPR011989">
    <property type="entry name" value="ARM-like"/>
</dbReference>
<dbReference type="InterPro" id="IPR011041">
    <property type="entry name" value="Quinoprot_gluc/sorb_DH_b-prop"/>
</dbReference>
<name>A0A858RP88_9BACT</name>
<dbReference type="Gene3D" id="1.25.10.10">
    <property type="entry name" value="Leucine-rich Repeat Variant"/>
    <property type="match status" value="1"/>
</dbReference>
<evidence type="ECO:0000256" key="4">
    <source>
        <dbReference type="PROSITE-ProRule" id="PRU00433"/>
    </source>
</evidence>
<gene>
    <name evidence="7" type="ORF">HHL09_23770</name>
</gene>